<reference evidence="7 8" key="1">
    <citation type="submission" date="2024-06" db="EMBL/GenBank/DDBJ databases">
        <authorList>
            <person name="Pan Q."/>
            <person name="Wen M."/>
            <person name="Jouanno E."/>
            <person name="Zahm M."/>
            <person name="Klopp C."/>
            <person name="Cabau C."/>
            <person name="Louis A."/>
            <person name="Berthelot C."/>
            <person name="Parey E."/>
            <person name="Roest Crollius H."/>
            <person name="Montfort J."/>
            <person name="Robinson-Rechavi M."/>
            <person name="Bouchez O."/>
            <person name="Lampietro C."/>
            <person name="Lopez Roques C."/>
            <person name="Donnadieu C."/>
            <person name="Postlethwait J."/>
            <person name="Bobe J."/>
            <person name="Verreycken H."/>
            <person name="Guiguen Y."/>
        </authorList>
    </citation>
    <scope>NUCLEOTIDE SEQUENCE [LARGE SCALE GENOMIC DNA]</scope>
    <source>
        <strain evidence="7">Up_M1</strain>
        <tissue evidence="7">Testis</tissue>
    </source>
</reference>
<proteinExistence type="predicted"/>
<dbReference type="FunFam" id="3.40.50.300:FF:000210">
    <property type="entry name" value="Si:dkey-16p6.1"/>
    <property type="match status" value="1"/>
</dbReference>
<keyword evidence="1" id="KW-0433">Leucine-rich repeat</keyword>
<sequence>MVISLKMSLNGGSSKRDDPVEEDRIESPASNLRSRKRPDIREKRQRPDSPSPSCVSMKSDQSIHQPLHFSGGEKVPPEPREQLGFPGKSSEEEIMDRLLESQDIEKVIQRSKDHKATLKTKYNNISESVSKSENLPLNQIYTELYITEGETEGVNNEHEVWQIENASRTHTYQDNPVNCNDIFKPLPGQNQPIRTVLMKGVAGIGKTVAVQKFILDWAEEKANQDVDFLLVLPFRELNLIQDPNSLCELLNVFHPKLPDIDVTVYSKVMFILDGLDESRLPLDFHSNKKLSDMKEKSTIDVLVTNLIMGNLLPFALIWITSRPAAANQIPPTYINRLIEIRGFNDPQKEEYIKKRFSDKTMADKIIRHMKSSRSLHIMCHIPIFCWISATVLEQTLKEPGTVEVPQTLTEMIIHFVLILTNLKNQKYQGSNETDPTKFLESDKHFLFNLGKLAFENLEKGNLLFYEEDLRLYGVNITEASVYSGVCTEILKVESVLHQKKVYCFVHLLIQEFFAALYVFQSFTTKNM</sequence>
<dbReference type="Proteomes" id="UP001557470">
    <property type="component" value="Unassembled WGS sequence"/>
</dbReference>
<feature type="region of interest" description="Disordered" evidence="5">
    <location>
        <begin position="1"/>
        <end position="88"/>
    </location>
</feature>
<dbReference type="InterPro" id="IPR027417">
    <property type="entry name" value="P-loop_NTPase"/>
</dbReference>
<keyword evidence="4" id="KW-0067">ATP-binding</keyword>
<evidence type="ECO:0000313" key="7">
    <source>
        <dbReference type="EMBL" id="KAL0970590.1"/>
    </source>
</evidence>
<protein>
    <recommendedName>
        <fullName evidence="6">NACHT domain-containing protein</fullName>
    </recommendedName>
</protein>
<feature type="non-terminal residue" evidence="7">
    <location>
        <position position="527"/>
    </location>
</feature>
<dbReference type="InterPro" id="IPR051261">
    <property type="entry name" value="NLR"/>
</dbReference>
<keyword evidence="3" id="KW-0547">Nucleotide-binding</keyword>
<comment type="caution">
    <text evidence="7">The sequence shown here is derived from an EMBL/GenBank/DDBJ whole genome shotgun (WGS) entry which is preliminary data.</text>
</comment>
<dbReference type="InterPro" id="IPR007111">
    <property type="entry name" value="NACHT_NTPase"/>
</dbReference>
<feature type="compositionally biased region" description="Basic and acidic residues" evidence="5">
    <location>
        <begin position="37"/>
        <end position="47"/>
    </location>
</feature>
<dbReference type="Pfam" id="PF14484">
    <property type="entry name" value="FISNA"/>
    <property type="match status" value="1"/>
</dbReference>
<evidence type="ECO:0000256" key="3">
    <source>
        <dbReference type="ARBA" id="ARBA00022741"/>
    </source>
</evidence>
<dbReference type="SMART" id="SM01288">
    <property type="entry name" value="FISNA"/>
    <property type="match status" value="1"/>
</dbReference>
<dbReference type="PANTHER" id="PTHR24106">
    <property type="entry name" value="NACHT, LRR AND CARD DOMAINS-CONTAINING"/>
    <property type="match status" value="1"/>
</dbReference>
<dbReference type="InterPro" id="IPR041075">
    <property type="entry name" value="NOD1/2_WH"/>
</dbReference>
<dbReference type="Pfam" id="PF05729">
    <property type="entry name" value="NACHT"/>
    <property type="match status" value="1"/>
</dbReference>
<keyword evidence="2" id="KW-0677">Repeat</keyword>
<dbReference type="Pfam" id="PF17779">
    <property type="entry name" value="WHD_NOD2"/>
    <property type="match status" value="1"/>
</dbReference>
<dbReference type="GO" id="GO:0005524">
    <property type="term" value="F:ATP binding"/>
    <property type="evidence" value="ECO:0007669"/>
    <property type="project" value="UniProtKB-KW"/>
</dbReference>
<dbReference type="Gene3D" id="3.40.50.300">
    <property type="entry name" value="P-loop containing nucleotide triphosphate hydrolases"/>
    <property type="match status" value="1"/>
</dbReference>
<feature type="compositionally biased region" description="Polar residues" evidence="5">
    <location>
        <begin position="51"/>
        <end position="64"/>
    </location>
</feature>
<evidence type="ECO:0000259" key="6">
    <source>
        <dbReference type="PROSITE" id="PS50837"/>
    </source>
</evidence>
<dbReference type="AlphaFoldDB" id="A0ABD0WFZ3"/>
<dbReference type="InterPro" id="IPR029495">
    <property type="entry name" value="NACHT-assoc"/>
</dbReference>
<dbReference type="PROSITE" id="PS50837">
    <property type="entry name" value="NACHT"/>
    <property type="match status" value="1"/>
</dbReference>
<dbReference type="SUPFAM" id="SSF52540">
    <property type="entry name" value="P-loop containing nucleoside triphosphate hydrolases"/>
    <property type="match status" value="1"/>
</dbReference>
<feature type="domain" description="NACHT" evidence="6">
    <location>
        <begin position="194"/>
        <end position="325"/>
    </location>
</feature>
<evidence type="ECO:0000256" key="2">
    <source>
        <dbReference type="ARBA" id="ARBA00022737"/>
    </source>
</evidence>
<name>A0ABD0WFZ3_UMBPY</name>
<organism evidence="7 8">
    <name type="scientific">Umbra pygmaea</name>
    <name type="common">Eastern mudminnow</name>
    <dbReference type="NCBI Taxonomy" id="75934"/>
    <lineage>
        <taxon>Eukaryota</taxon>
        <taxon>Metazoa</taxon>
        <taxon>Chordata</taxon>
        <taxon>Craniata</taxon>
        <taxon>Vertebrata</taxon>
        <taxon>Euteleostomi</taxon>
        <taxon>Actinopterygii</taxon>
        <taxon>Neopterygii</taxon>
        <taxon>Teleostei</taxon>
        <taxon>Protacanthopterygii</taxon>
        <taxon>Esociformes</taxon>
        <taxon>Umbridae</taxon>
        <taxon>Umbra</taxon>
    </lineage>
</organism>
<evidence type="ECO:0000256" key="4">
    <source>
        <dbReference type="ARBA" id="ARBA00022840"/>
    </source>
</evidence>
<accession>A0ABD0WFZ3</accession>
<dbReference type="EMBL" id="JAGEUA010000007">
    <property type="protein sequence ID" value="KAL0970590.1"/>
    <property type="molecule type" value="Genomic_DNA"/>
</dbReference>
<evidence type="ECO:0000313" key="8">
    <source>
        <dbReference type="Proteomes" id="UP001557470"/>
    </source>
</evidence>
<evidence type="ECO:0000256" key="5">
    <source>
        <dbReference type="SAM" id="MobiDB-lite"/>
    </source>
</evidence>
<gene>
    <name evidence="7" type="ORF">UPYG_G00244100</name>
</gene>
<evidence type="ECO:0000256" key="1">
    <source>
        <dbReference type="ARBA" id="ARBA00022614"/>
    </source>
</evidence>
<keyword evidence="8" id="KW-1185">Reference proteome</keyword>